<comment type="similarity">
    <text evidence="5">Belongs to the bacteriophage holin family. Cp-1 holin subfamily.</text>
</comment>
<dbReference type="GO" id="GO:0016020">
    <property type="term" value="C:membrane"/>
    <property type="evidence" value="ECO:0007669"/>
    <property type="project" value="UniProtKB-SubCell"/>
</dbReference>
<evidence type="ECO:0000313" key="8">
    <source>
        <dbReference type="Proteomes" id="UP000183629"/>
    </source>
</evidence>
<evidence type="ECO:0000256" key="4">
    <source>
        <dbReference type="ARBA" id="ARBA00023136"/>
    </source>
</evidence>
<dbReference type="EMBL" id="FPBN01000012">
    <property type="protein sequence ID" value="SFU84122.1"/>
    <property type="molecule type" value="Genomic_DNA"/>
</dbReference>
<dbReference type="InterPro" id="IPR006480">
    <property type="entry name" value="Phage_holin_4_1"/>
</dbReference>
<evidence type="ECO:0000313" key="7">
    <source>
        <dbReference type="EMBL" id="SFU84122.1"/>
    </source>
</evidence>
<dbReference type="RefSeq" id="WP_074658900.1">
    <property type="nucleotide sequence ID" value="NZ_FOLZ01000010.1"/>
</dbReference>
<comment type="subcellular location">
    <subcellularLocation>
        <location evidence="1">Membrane</location>
        <topology evidence="1">Multi-pass membrane protein</topology>
    </subcellularLocation>
</comment>
<proteinExistence type="inferred from homology"/>
<name>A0A1I7JG75_9STRE</name>
<keyword evidence="4 6" id="KW-0472">Membrane</keyword>
<evidence type="ECO:0000256" key="1">
    <source>
        <dbReference type="ARBA" id="ARBA00004141"/>
    </source>
</evidence>
<keyword evidence="3 6" id="KW-1133">Transmembrane helix</keyword>
<evidence type="ECO:0000256" key="5">
    <source>
        <dbReference type="ARBA" id="ARBA00023600"/>
    </source>
</evidence>
<keyword evidence="8" id="KW-1185">Reference proteome</keyword>
<feature type="transmembrane region" description="Helical" evidence="6">
    <location>
        <begin position="104"/>
        <end position="126"/>
    </location>
</feature>
<sequence>MLTLAAITQTEVTYVKPEPDGLMHILHIIGNFYEDGIDDHLAVFALLVVIVFDILLGFSRAWAQHSYSSSKFRKGLVSHVAMFLMTALAYPLCVFAGLGVAVDAFIISMLFAYGSSVLANLSALGVHIPYIDKFIRQNIDTDKFYADKADYTNNDNNDEEKTDETN</sequence>
<evidence type="ECO:0000256" key="2">
    <source>
        <dbReference type="ARBA" id="ARBA00022692"/>
    </source>
</evidence>
<dbReference type="AlphaFoldDB" id="A0A1I7JG75"/>
<keyword evidence="2 6" id="KW-0812">Transmembrane</keyword>
<gene>
    <name evidence="7" type="ORF">SAMN05660328_11228</name>
</gene>
<feature type="transmembrane region" description="Helical" evidence="6">
    <location>
        <begin position="75"/>
        <end position="98"/>
    </location>
</feature>
<reference evidence="8" key="1">
    <citation type="submission" date="2016-10" db="EMBL/GenBank/DDBJ databases">
        <authorList>
            <person name="Varghese N."/>
            <person name="Submissions S."/>
        </authorList>
    </citation>
    <scope>NUCLEOTIDE SEQUENCE [LARGE SCALE GENOMIC DNA]</scope>
    <source>
        <strain evidence="8">LMG 15572</strain>
    </source>
</reference>
<evidence type="ECO:0000256" key="6">
    <source>
        <dbReference type="SAM" id="Phobius"/>
    </source>
</evidence>
<dbReference type="NCBIfam" id="TIGR01593">
    <property type="entry name" value="holin_tox_secr"/>
    <property type="match status" value="1"/>
</dbReference>
<dbReference type="Pfam" id="PF05105">
    <property type="entry name" value="Phage_holin_4_1"/>
    <property type="match status" value="1"/>
</dbReference>
<protein>
    <submittedName>
        <fullName evidence="7">Holin, Cph1 family</fullName>
    </submittedName>
</protein>
<accession>A0A1I7JG75</accession>
<organism evidence="7 8">
    <name type="scientific">Streptococcus gallolyticus</name>
    <dbReference type="NCBI Taxonomy" id="315405"/>
    <lineage>
        <taxon>Bacteria</taxon>
        <taxon>Bacillati</taxon>
        <taxon>Bacillota</taxon>
        <taxon>Bacilli</taxon>
        <taxon>Lactobacillales</taxon>
        <taxon>Streptococcaceae</taxon>
        <taxon>Streptococcus</taxon>
    </lineage>
</organism>
<evidence type="ECO:0000256" key="3">
    <source>
        <dbReference type="ARBA" id="ARBA00022989"/>
    </source>
</evidence>
<dbReference type="Proteomes" id="UP000183629">
    <property type="component" value="Unassembled WGS sequence"/>
</dbReference>
<feature type="transmembrane region" description="Helical" evidence="6">
    <location>
        <begin position="41"/>
        <end position="63"/>
    </location>
</feature>